<protein>
    <recommendedName>
        <fullName evidence="3">DUF2225 domain-containing protein</fullName>
    </recommendedName>
</protein>
<dbReference type="InterPro" id="IPR018708">
    <property type="entry name" value="DUF2225"/>
</dbReference>
<dbReference type="PATRIC" id="fig|1286171.3.peg.818"/>
<evidence type="ECO:0000313" key="1">
    <source>
        <dbReference type="EMBL" id="AHM56170.1"/>
    </source>
</evidence>
<proteinExistence type="predicted"/>
<dbReference type="Pfam" id="PF09986">
    <property type="entry name" value="DUF2225"/>
    <property type="match status" value="1"/>
</dbReference>
<gene>
    <name evidence="1" type="ORF">EAL2_c08700</name>
</gene>
<keyword evidence="2" id="KW-1185">Reference proteome</keyword>
<reference evidence="1 2" key="1">
    <citation type="journal article" date="2014" name="Genome Announc.">
        <title>Complete Genome Sequence of Amino Acid-Utilizing Eubacterium acidaminophilum al-2 (DSM 3953).</title>
        <authorList>
            <person name="Poehlein A."/>
            <person name="Andreesen J.R."/>
            <person name="Daniel R."/>
        </authorList>
    </citation>
    <scope>NUCLEOTIDE SEQUENCE [LARGE SCALE GENOMIC DNA]</scope>
    <source>
        <strain evidence="1 2">DSM 3953</strain>
    </source>
</reference>
<dbReference type="Proteomes" id="UP000019591">
    <property type="component" value="Chromosome"/>
</dbReference>
<dbReference type="SUPFAM" id="SSF81901">
    <property type="entry name" value="HCP-like"/>
    <property type="match status" value="1"/>
</dbReference>
<dbReference type="EMBL" id="CP007452">
    <property type="protein sequence ID" value="AHM56170.1"/>
    <property type="molecule type" value="Genomic_DNA"/>
</dbReference>
<dbReference type="eggNOG" id="COG1655">
    <property type="taxonomic scope" value="Bacteria"/>
</dbReference>
<evidence type="ECO:0000313" key="2">
    <source>
        <dbReference type="Proteomes" id="UP000019591"/>
    </source>
</evidence>
<dbReference type="AlphaFoldDB" id="W8T5R0"/>
<evidence type="ECO:0008006" key="3">
    <source>
        <dbReference type="Google" id="ProtNLM"/>
    </source>
</evidence>
<dbReference type="InterPro" id="IPR011990">
    <property type="entry name" value="TPR-like_helical_dom_sf"/>
</dbReference>
<dbReference type="KEGG" id="eac:EAL2_c08700"/>
<dbReference type="RefSeq" id="WP_051489080.1">
    <property type="nucleotide sequence ID" value="NZ_CP007452.1"/>
</dbReference>
<dbReference type="Gene3D" id="1.25.40.10">
    <property type="entry name" value="Tetratricopeptide repeat domain"/>
    <property type="match status" value="1"/>
</dbReference>
<organism evidence="1 2">
    <name type="scientific">Peptoclostridium acidaminophilum DSM 3953</name>
    <dbReference type="NCBI Taxonomy" id="1286171"/>
    <lineage>
        <taxon>Bacteria</taxon>
        <taxon>Bacillati</taxon>
        <taxon>Bacillota</taxon>
        <taxon>Clostridia</taxon>
        <taxon>Peptostreptococcales</taxon>
        <taxon>Peptoclostridiaceae</taxon>
        <taxon>Peptoclostridium</taxon>
    </lineage>
</organism>
<accession>W8T5R0</accession>
<name>W8T5R0_PEPAC</name>
<dbReference type="STRING" id="1286171.EAL2_c08700"/>
<dbReference type="OrthoDB" id="9780343at2"/>
<dbReference type="HOGENOM" id="CLU_074582_1_0_9"/>
<sequence>MNGNIEELYDKQVYCPVCNEKFSTKKLRRSAMRVQSTDADFCVHYNSENPYFYALWVCRKCGYVEFENRFESISKAGADKIKKEVTPKWTPRDYGGKRDIAQAMQIYKLALYQAELLQKEYSNKAVLCLMIAWLYRYENDTASETRFMKSALELYAKAYSAEDFPIGGMDSAKLSYLIGELNRRCGNFRESIKWFDKAINDPNVKKSIHIKKKAREQWHKAAEYYKAAKPAE</sequence>